<feature type="region of interest" description="Disordered" evidence="1">
    <location>
        <begin position="1"/>
        <end position="22"/>
    </location>
</feature>
<keyword evidence="3" id="KW-1185">Reference proteome</keyword>
<comment type="caution">
    <text evidence="2">The sequence shown here is derived from an EMBL/GenBank/DDBJ whole genome shotgun (WGS) entry which is preliminary data.</text>
</comment>
<evidence type="ECO:0000313" key="3">
    <source>
        <dbReference type="Proteomes" id="UP001352223"/>
    </source>
</evidence>
<reference evidence="2 3" key="1">
    <citation type="submission" date="2022-10" db="EMBL/GenBank/DDBJ databases">
        <authorList>
            <person name="Xie J."/>
            <person name="Shen N."/>
        </authorList>
    </citation>
    <scope>NUCLEOTIDE SEQUENCE [LARGE SCALE GENOMIC DNA]</scope>
    <source>
        <strain evidence="2 3">DSM 41681</strain>
    </source>
</reference>
<organism evidence="2 3">
    <name type="scientific">Streptomyces kunmingensis</name>
    <dbReference type="NCBI Taxonomy" id="68225"/>
    <lineage>
        <taxon>Bacteria</taxon>
        <taxon>Bacillati</taxon>
        <taxon>Actinomycetota</taxon>
        <taxon>Actinomycetes</taxon>
        <taxon>Kitasatosporales</taxon>
        <taxon>Streptomycetaceae</taxon>
        <taxon>Streptomyces</taxon>
    </lineage>
</organism>
<gene>
    <name evidence="2" type="ORF">OKJ48_22575</name>
</gene>
<accession>A0ABU6CE80</accession>
<protein>
    <submittedName>
        <fullName evidence="2">Uncharacterized protein</fullName>
    </submittedName>
</protein>
<feature type="compositionally biased region" description="Basic and acidic residues" evidence="1">
    <location>
        <begin position="95"/>
        <end position="105"/>
    </location>
</feature>
<sequence length="105" mass="10541">MAEKHGVTTPLPVPGSRTGVMARDFTGADTGIGAHDTPAHAHVHAYAAGVTGGMASLPVHATIDHTGVGRAVLVSNVSKVAPDPTVGTDTAVLGRTRENPRSVSA</sequence>
<dbReference type="Proteomes" id="UP001352223">
    <property type="component" value="Unassembled WGS sequence"/>
</dbReference>
<evidence type="ECO:0000313" key="2">
    <source>
        <dbReference type="EMBL" id="MEB3963011.1"/>
    </source>
</evidence>
<dbReference type="EMBL" id="JAOZYB010000201">
    <property type="protein sequence ID" value="MEB3963011.1"/>
    <property type="molecule type" value="Genomic_DNA"/>
</dbReference>
<dbReference type="RefSeq" id="WP_324770665.1">
    <property type="nucleotide sequence ID" value="NZ_BAAATS010000037.1"/>
</dbReference>
<feature type="region of interest" description="Disordered" evidence="1">
    <location>
        <begin position="81"/>
        <end position="105"/>
    </location>
</feature>
<proteinExistence type="predicted"/>
<evidence type="ECO:0000256" key="1">
    <source>
        <dbReference type="SAM" id="MobiDB-lite"/>
    </source>
</evidence>
<name>A0ABU6CE80_9ACTN</name>